<evidence type="ECO:0000256" key="7">
    <source>
        <dbReference type="ARBA" id="ARBA00023210"/>
    </source>
</evidence>
<keyword evidence="8" id="KW-0131">Cell cycle</keyword>
<dbReference type="GO" id="GO:0000917">
    <property type="term" value="P:division septum assembly"/>
    <property type="evidence" value="ECO:0007669"/>
    <property type="project" value="UniProtKB-KW"/>
</dbReference>
<comment type="subcellular location">
    <subcellularLocation>
        <location evidence="1">Cytoplasm</location>
    </subcellularLocation>
</comment>
<evidence type="ECO:0000256" key="2">
    <source>
        <dbReference type="ARBA" id="ARBA00010074"/>
    </source>
</evidence>
<sequence>MEKTSPEPISVAILDCDYQFACQPEERKALKAAAVYLDERMRSIKDSGTLMALERIAVMAALNLSDELLKLQKNEKHRQENVDSRIRMLADELDEALDG</sequence>
<dbReference type="InterPro" id="IPR036192">
    <property type="entry name" value="Cell_div_ZapA-like_sf"/>
</dbReference>
<evidence type="ECO:0000256" key="5">
    <source>
        <dbReference type="ARBA" id="ARBA00022618"/>
    </source>
</evidence>
<keyword evidence="6" id="KW-0175">Coiled coil</keyword>
<evidence type="ECO:0000256" key="9">
    <source>
        <dbReference type="ARBA" id="ARBA00024910"/>
    </source>
</evidence>
<dbReference type="EMBL" id="DRCV01000068">
    <property type="protein sequence ID" value="HDK37682.1"/>
    <property type="molecule type" value="Genomic_DNA"/>
</dbReference>
<comment type="function">
    <text evidence="9">Activator of cell division through the inhibition of FtsZ GTPase activity, therefore promoting FtsZ assembly into bundles of protofilaments necessary for the formation of the division Z ring. It is recruited early at mid-cell but it is not essential for cell division.</text>
</comment>
<gene>
    <name evidence="12" type="ORF">ENG92_01520</name>
</gene>
<evidence type="ECO:0000256" key="1">
    <source>
        <dbReference type="ARBA" id="ARBA00004496"/>
    </source>
</evidence>
<dbReference type="GO" id="GO:0043093">
    <property type="term" value="P:FtsZ-dependent cytokinesis"/>
    <property type="evidence" value="ECO:0007669"/>
    <property type="project" value="TreeGrafter"/>
</dbReference>
<dbReference type="GO" id="GO:0032153">
    <property type="term" value="C:cell division site"/>
    <property type="evidence" value="ECO:0007669"/>
    <property type="project" value="TreeGrafter"/>
</dbReference>
<dbReference type="AlphaFoldDB" id="A0A831K2V7"/>
<evidence type="ECO:0000256" key="3">
    <source>
        <dbReference type="ARBA" id="ARBA00015195"/>
    </source>
</evidence>
<dbReference type="GO" id="GO:0000921">
    <property type="term" value="P:septin ring assembly"/>
    <property type="evidence" value="ECO:0007669"/>
    <property type="project" value="TreeGrafter"/>
</dbReference>
<evidence type="ECO:0000256" key="6">
    <source>
        <dbReference type="ARBA" id="ARBA00023054"/>
    </source>
</evidence>
<dbReference type="PANTHER" id="PTHR34981:SF1">
    <property type="entry name" value="CELL DIVISION PROTEIN ZAPA"/>
    <property type="match status" value="1"/>
</dbReference>
<dbReference type="Proteomes" id="UP000885822">
    <property type="component" value="Unassembled WGS sequence"/>
</dbReference>
<keyword evidence="4" id="KW-0963">Cytoplasm</keyword>
<evidence type="ECO:0000313" key="12">
    <source>
        <dbReference type="EMBL" id="HDK37682.1"/>
    </source>
</evidence>
<dbReference type="GO" id="GO:0005829">
    <property type="term" value="C:cytosol"/>
    <property type="evidence" value="ECO:0007669"/>
    <property type="project" value="TreeGrafter"/>
</dbReference>
<dbReference type="Gene3D" id="3.30.160.880">
    <property type="entry name" value="Cell division protein ZapA protomer, N-terminal domain"/>
    <property type="match status" value="1"/>
</dbReference>
<protein>
    <recommendedName>
        <fullName evidence="3">Cell division protein ZapA</fullName>
    </recommendedName>
    <alternativeName>
        <fullName evidence="11">Z ring-associated protein ZapA</fullName>
    </alternativeName>
</protein>
<organism evidence="12">
    <name type="scientific">Thiolapillus brandeum</name>
    <dbReference type="NCBI Taxonomy" id="1076588"/>
    <lineage>
        <taxon>Bacteria</taxon>
        <taxon>Pseudomonadati</taxon>
        <taxon>Pseudomonadota</taxon>
        <taxon>Gammaproteobacteria</taxon>
        <taxon>Chromatiales</taxon>
        <taxon>Sedimenticolaceae</taxon>
        <taxon>Thiolapillus</taxon>
    </lineage>
</organism>
<dbReference type="GO" id="GO:0030428">
    <property type="term" value="C:cell septum"/>
    <property type="evidence" value="ECO:0007669"/>
    <property type="project" value="TreeGrafter"/>
</dbReference>
<accession>A0A831K2V7</accession>
<reference evidence="12" key="1">
    <citation type="journal article" date="2020" name="mSystems">
        <title>Genome- and Community-Level Interaction Insights into Carbon Utilization and Element Cycling Functions of Hydrothermarchaeota in Hydrothermal Sediment.</title>
        <authorList>
            <person name="Zhou Z."/>
            <person name="Liu Y."/>
            <person name="Xu W."/>
            <person name="Pan J."/>
            <person name="Luo Z.H."/>
            <person name="Li M."/>
        </authorList>
    </citation>
    <scope>NUCLEOTIDE SEQUENCE [LARGE SCALE GENOMIC DNA]</scope>
    <source>
        <strain evidence="12">HyVt-26</strain>
    </source>
</reference>
<dbReference type="SUPFAM" id="SSF102829">
    <property type="entry name" value="Cell division protein ZapA-like"/>
    <property type="match status" value="1"/>
</dbReference>
<comment type="similarity">
    <text evidence="2">Belongs to the ZapA family. Type 1 subfamily.</text>
</comment>
<keyword evidence="7" id="KW-0717">Septation</keyword>
<dbReference type="Pfam" id="PF05164">
    <property type="entry name" value="ZapA"/>
    <property type="match status" value="1"/>
</dbReference>
<keyword evidence="5 12" id="KW-0132">Cell division</keyword>
<evidence type="ECO:0000256" key="4">
    <source>
        <dbReference type="ARBA" id="ARBA00022490"/>
    </source>
</evidence>
<proteinExistence type="inferred from homology"/>
<comment type="subunit">
    <text evidence="10">Homodimer. Interacts with FtsZ.</text>
</comment>
<dbReference type="InterPro" id="IPR042233">
    <property type="entry name" value="Cell_div_ZapA_N"/>
</dbReference>
<name>A0A831K2V7_9GAMM</name>
<evidence type="ECO:0000256" key="11">
    <source>
        <dbReference type="ARBA" id="ARBA00033158"/>
    </source>
</evidence>
<evidence type="ECO:0000256" key="8">
    <source>
        <dbReference type="ARBA" id="ARBA00023306"/>
    </source>
</evidence>
<comment type="caution">
    <text evidence="12">The sequence shown here is derived from an EMBL/GenBank/DDBJ whole genome shotgun (WGS) entry which is preliminary data.</text>
</comment>
<dbReference type="PANTHER" id="PTHR34981">
    <property type="entry name" value="CELL DIVISION PROTEIN ZAPA"/>
    <property type="match status" value="1"/>
</dbReference>
<evidence type="ECO:0000256" key="10">
    <source>
        <dbReference type="ARBA" id="ARBA00026068"/>
    </source>
</evidence>
<dbReference type="InterPro" id="IPR007838">
    <property type="entry name" value="Cell_div_ZapA-like"/>
</dbReference>
<dbReference type="Gene3D" id="1.20.5.50">
    <property type="match status" value="1"/>
</dbReference>